<comment type="pathway">
    <text evidence="1">Protein modification; protein ubiquitination.</text>
</comment>
<protein>
    <submittedName>
        <fullName evidence="9">Protein lethal(2)denticleless isoform X1</fullName>
    </submittedName>
</protein>
<keyword evidence="2 6" id="KW-0853">WD repeat</keyword>
<feature type="compositionally biased region" description="Low complexity" evidence="7">
    <location>
        <begin position="505"/>
        <end position="516"/>
    </location>
</feature>
<sequence length="644" mass="72164">MNIVNALQRREGGLESLRDYDIPLYRLTCWYNDVYHGITSNTNRYDVYSDPLVFACSFSTKPGYEEVLGLANETGHIALQDTTVQGRHNEPLGGIQAHANAIFDLAWMPGELKLVTVAADHTARLWDVSTFGRSQIKELSCFHAHTRSVKTAAFRHQDKAVFATGARDGVIMIWDIRASHFDQPRPDNCITSGHPVGRATKRKPKLLQPSRSQSITGLTFQDDFTLISCAAGDGFIKVWDLRKNYTIHKREPLAKHEIKYAGSSSKNGFSSLLLCPAKTTLYASCMDHVIYAYNLSSSGHESVGTFYGHQNDSYYVKTCLSADGRYLASGSSDSLAYIWRTNKPGRPLIKLLGHREEVTCITWCNVGDIKIVTCSDDSYHRIWRVGYEHKVENEEVEICGRAQPVMEECIYTRRTETTPSTTDILHCDRTPGSGSASGATPSNEHDANHREDQNNTPVSSKRSYFQMMARVRSEENLPFVLSAVGETKRVRTECRGTRRLLFTTDNKSTSSSDNATESNERNTDVLSSPTVNLPNFVIDGTAPHLLQISPQKQKKDVDWLTKFRKERYDQKFGVFSLGCSPKSRTAPARRTFRMRSHDSPKVSKATKNPVSPLLYFFKAFNTCDKDPSTAEDGNNVPSTSIDSK</sequence>
<dbReference type="PROSITE" id="PS00678">
    <property type="entry name" value="WD_REPEATS_1"/>
    <property type="match status" value="1"/>
</dbReference>
<dbReference type="OrthoDB" id="2096344at2759"/>
<dbReference type="InterPro" id="IPR015943">
    <property type="entry name" value="WD40/YVTN_repeat-like_dom_sf"/>
</dbReference>
<dbReference type="PANTHER" id="PTHR22852:SF0">
    <property type="entry name" value="DENTICLELESS PROTEIN HOMOLOG"/>
    <property type="match status" value="1"/>
</dbReference>
<keyword evidence="3" id="KW-0677">Repeat</keyword>
<dbReference type="SMART" id="SM00320">
    <property type="entry name" value="WD40"/>
    <property type="match status" value="6"/>
</dbReference>
<evidence type="ECO:0000256" key="2">
    <source>
        <dbReference type="ARBA" id="ARBA00022574"/>
    </source>
</evidence>
<keyword evidence="4" id="KW-0833">Ubl conjugation pathway</keyword>
<feature type="region of interest" description="Disordered" evidence="7">
    <location>
        <begin position="420"/>
        <end position="460"/>
    </location>
</feature>
<dbReference type="GO" id="GO:0043161">
    <property type="term" value="P:proteasome-mediated ubiquitin-dependent protein catabolic process"/>
    <property type="evidence" value="ECO:0007669"/>
    <property type="project" value="TreeGrafter"/>
</dbReference>
<feature type="compositionally biased region" description="Polar residues" evidence="7">
    <location>
        <begin position="631"/>
        <end position="644"/>
    </location>
</feature>
<dbReference type="AlphaFoldDB" id="A0A6P3WWF6"/>
<feature type="repeat" description="WD" evidence="6">
    <location>
        <begin position="142"/>
        <end position="177"/>
    </location>
</feature>
<feature type="compositionally biased region" description="Basic and acidic residues" evidence="7">
    <location>
        <begin position="443"/>
        <end position="453"/>
    </location>
</feature>
<dbReference type="SUPFAM" id="SSF50978">
    <property type="entry name" value="WD40 repeat-like"/>
    <property type="match status" value="1"/>
</dbReference>
<dbReference type="InterPro" id="IPR051865">
    <property type="entry name" value="WD-repeat_CDT2_adapter"/>
</dbReference>
<feature type="repeat" description="WD" evidence="6">
    <location>
        <begin position="208"/>
        <end position="249"/>
    </location>
</feature>
<dbReference type="Pfam" id="PF00400">
    <property type="entry name" value="WD40"/>
    <property type="match status" value="5"/>
</dbReference>
<evidence type="ECO:0000256" key="6">
    <source>
        <dbReference type="PROSITE-ProRule" id="PRU00221"/>
    </source>
</evidence>
<organism evidence="8 9">
    <name type="scientific">Dinoponera quadriceps</name>
    <name type="common">South American ant</name>
    <dbReference type="NCBI Taxonomy" id="609295"/>
    <lineage>
        <taxon>Eukaryota</taxon>
        <taxon>Metazoa</taxon>
        <taxon>Ecdysozoa</taxon>
        <taxon>Arthropoda</taxon>
        <taxon>Hexapoda</taxon>
        <taxon>Insecta</taxon>
        <taxon>Pterygota</taxon>
        <taxon>Neoptera</taxon>
        <taxon>Endopterygota</taxon>
        <taxon>Hymenoptera</taxon>
        <taxon>Apocrita</taxon>
        <taxon>Aculeata</taxon>
        <taxon>Formicoidea</taxon>
        <taxon>Formicidae</taxon>
        <taxon>Ponerinae</taxon>
        <taxon>Ponerini</taxon>
        <taxon>Dinoponera</taxon>
    </lineage>
</organism>
<dbReference type="Gene3D" id="2.130.10.10">
    <property type="entry name" value="YVTN repeat-like/Quinoprotein amine dehydrogenase"/>
    <property type="match status" value="2"/>
</dbReference>
<keyword evidence="8" id="KW-1185">Reference proteome</keyword>
<gene>
    <name evidence="9" type="primary">LOC106742098</name>
</gene>
<evidence type="ECO:0000313" key="8">
    <source>
        <dbReference type="Proteomes" id="UP000515204"/>
    </source>
</evidence>
<feature type="region of interest" description="Disordered" evidence="7">
    <location>
        <begin position="625"/>
        <end position="644"/>
    </location>
</feature>
<feature type="region of interest" description="Disordered" evidence="7">
    <location>
        <begin position="505"/>
        <end position="528"/>
    </location>
</feature>
<evidence type="ECO:0000313" key="9">
    <source>
        <dbReference type="RefSeq" id="XP_014470217.1"/>
    </source>
</evidence>
<dbReference type="RefSeq" id="XP_014470217.1">
    <property type="nucleotide sequence ID" value="XM_014614731.1"/>
</dbReference>
<evidence type="ECO:0000256" key="7">
    <source>
        <dbReference type="SAM" id="MobiDB-lite"/>
    </source>
</evidence>
<dbReference type="GeneID" id="106742098"/>
<dbReference type="PROSITE" id="PS50294">
    <property type="entry name" value="WD_REPEATS_REGION"/>
    <property type="match status" value="2"/>
</dbReference>
<dbReference type="InterPro" id="IPR001680">
    <property type="entry name" value="WD40_rpt"/>
</dbReference>
<accession>A0A6P3WWF6</accession>
<name>A0A6P3WWF6_DINQU</name>
<dbReference type="PROSITE" id="PS50082">
    <property type="entry name" value="WD_REPEATS_2"/>
    <property type="match status" value="3"/>
</dbReference>
<evidence type="ECO:0000256" key="5">
    <source>
        <dbReference type="ARBA" id="ARBA00038344"/>
    </source>
</evidence>
<dbReference type="GO" id="GO:0005634">
    <property type="term" value="C:nucleus"/>
    <property type="evidence" value="ECO:0007669"/>
    <property type="project" value="TreeGrafter"/>
</dbReference>
<evidence type="ECO:0000256" key="4">
    <source>
        <dbReference type="ARBA" id="ARBA00022786"/>
    </source>
</evidence>
<dbReference type="Proteomes" id="UP000515204">
    <property type="component" value="Unplaced"/>
</dbReference>
<dbReference type="PANTHER" id="PTHR22852">
    <property type="entry name" value="LETHAL 2 DENTICLELESS PROTEIN RETINOIC ACID-REGULATED NUCLEAR MATRIX-ASSOCIATED PROTEIN"/>
    <property type="match status" value="1"/>
</dbReference>
<dbReference type="InterPro" id="IPR036322">
    <property type="entry name" value="WD40_repeat_dom_sf"/>
</dbReference>
<reference evidence="9" key="1">
    <citation type="submission" date="2025-08" db="UniProtKB">
        <authorList>
            <consortium name="RefSeq"/>
        </authorList>
    </citation>
    <scope>IDENTIFICATION</scope>
</reference>
<dbReference type="GO" id="GO:0007095">
    <property type="term" value="P:mitotic G2 DNA damage checkpoint signaling"/>
    <property type="evidence" value="ECO:0007669"/>
    <property type="project" value="TreeGrafter"/>
</dbReference>
<evidence type="ECO:0000256" key="3">
    <source>
        <dbReference type="ARBA" id="ARBA00022737"/>
    </source>
</evidence>
<dbReference type="GO" id="GO:0030674">
    <property type="term" value="F:protein-macromolecule adaptor activity"/>
    <property type="evidence" value="ECO:0007669"/>
    <property type="project" value="TreeGrafter"/>
</dbReference>
<comment type="similarity">
    <text evidence="5">Belongs to the WD repeat cdt2 family.</text>
</comment>
<dbReference type="InterPro" id="IPR019775">
    <property type="entry name" value="WD40_repeat_CS"/>
</dbReference>
<dbReference type="KEGG" id="dqu:106742098"/>
<evidence type="ECO:0000256" key="1">
    <source>
        <dbReference type="ARBA" id="ARBA00004906"/>
    </source>
</evidence>
<feature type="compositionally biased region" description="Low complexity" evidence="7">
    <location>
        <begin position="430"/>
        <end position="442"/>
    </location>
</feature>
<proteinExistence type="inferred from homology"/>
<feature type="repeat" description="WD" evidence="6">
    <location>
        <begin position="95"/>
        <end position="130"/>
    </location>
</feature>